<organism evidence="1 2">
    <name type="scientific">Aquarana catesbeiana</name>
    <name type="common">American bullfrog</name>
    <name type="synonym">Rana catesbeiana</name>
    <dbReference type="NCBI Taxonomy" id="8400"/>
    <lineage>
        <taxon>Eukaryota</taxon>
        <taxon>Metazoa</taxon>
        <taxon>Chordata</taxon>
        <taxon>Craniata</taxon>
        <taxon>Vertebrata</taxon>
        <taxon>Euteleostomi</taxon>
        <taxon>Amphibia</taxon>
        <taxon>Batrachia</taxon>
        <taxon>Anura</taxon>
        <taxon>Neobatrachia</taxon>
        <taxon>Ranoidea</taxon>
        <taxon>Ranidae</taxon>
        <taxon>Aquarana</taxon>
    </lineage>
</organism>
<proteinExistence type="predicted"/>
<name>A0A2G9SAY0_AQUCT</name>
<accession>A0A2G9SAY0</accession>
<evidence type="ECO:0000313" key="2">
    <source>
        <dbReference type="Proteomes" id="UP000228934"/>
    </source>
</evidence>
<protein>
    <submittedName>
        <fullName evidence="1">Uncharacterized protein</fullName>
    </submittedName>
</protein>
<reference evidence="2" key="1">
    <citation type="journal article" date="2017" name="Nat. Commun.">
        <title>The North American bullfrog draft genome provides insight into hormonal regulation of long noncoding RNA.</title>
        <authorList>
            <person name="Hammond S.A."/>
            <person name="Warren R.L."/>
            <person name="Vandervalk B.P."/>
            <person name="Kucuk E."/>
            <person name="Khan H."/>
            <person name="Gibb E.A."/>
            <person name="Pandoh P."/>
            <person name="Kirk H."/>
            <person name="Zhao Y."/>
            <person name="Jones M."/>
            <person name="Mungall A.J."/>
            <person name="Coope R."/>
            <person name="Pleasance S."/>
            <person name="Moore R.A."/>
            <person name="Holt R.A."/>
            <person name="Round J.M."/>
            <person name="Ohora S."/>
            <person name="Walle B.V."/>
            <person name="Veldhoen N."/>
            <person name="Helbing C.C."/>
            <person name="Birol I."/>
        </authorList>
    </citation>
    <scope>NUCLEOTIDE SEQUENCE [LARGE SCALE GENOMIC DNA]</scope>
</reference>
<sequence>MHGQFSSFAILLSSNDQTCPDMPLLHSHSLGSSMCYCFSSPSSYAADNRGNVITYKKGEKGI</sequence>
<keyword evidence="2" id="KW-1185">Reference proteome</keyword>
<dbReference type="EMBL" id="KV926505">
    <property type="protein sequence ID" value="PIO37310.1"/>
    <property type="molecule type" value="Genomic_DNA"/>
</dbReference>
<gene>
    <name evidence="1" type="ORF">AB205_0034290</name>
</gene>
<evidence type="ECO:0000313" key="1">
    <source>
        <dbReference type="EMBL" id="PIO37310.1"/>
    </source>
</evidence>
<dbReference type="AlphaFoldDB" id="A0A2G9SAY0"/>
<dbReference type="Proteomes" id="UP000228934">
    <property type="component" value="Unassembled WGS sequence"/>
</dbReference>